<keyword evidence="2" id="KW-1185">Reference proteome</keyword>
<dbReference type="Proteomes" id="UP000499080">
    <property type="component" value="Unassembled WGS sequence"/>
</dbReference>
<proteinExistence type="predicted"/>
<organism evidence="1 2">
    <name type="scientific">Araneus ventricosus</name>
    <name type="common">Orbweaver spider</name>
    <name type="synonym">Epeira ventricosa</name>
    <dbReference type="NCBI Taxonomy" id="182803"/>
    <lineage>
        <taxon>Eukaryota</taxon>
        <taxon>Metazoa</taxon>
        <taxon>Ecdysozoa</taxon>
        <taxon>Arthropoda</taxon>
        <taxon>Chelicerata</taxon>
        <taxon>Arachnida</taxon>
        <taxon>Araneae</taxon>
        <taxon>Araneomorphae</taxon>
        <taxon>Entelegynae</taxon>
        <taxon>Araneoidea</taxon>
        <taxon>Araneidae</taxon>
        <taxon>Araneus</taxon>
    </lineage>
</organism>
<accession>A0A4Y2WCK3</accession>
<gene>
    <name evidence="1" type="ORF">AVEN_272021_1</name>
</gene>
<dbReference type="EMBL" id="BGPR01058069">
    <property type="protein sequence ID" value="GBO34266.1"/>
    <property type="molecule type" value="Genomic_DNA"/>
</dbReference>
<sequence length="100" mass="11046">MLECFLCELKSTGFTVSGQNCLNGQKTCLGRPEDTAVLTMVDSRLSGCVFVIYEWAPRHVCPLGVSCWWSFMVTVINFQPCAICRTVKFLCILAVNGVST</sequence>
<name>A0A4Y2WCK3_ARAVE</name>
<protein>
    <submittedName>
        <fullName evidence="1">Uncharacterized protein</fullName>
    </submittedName>
</protein>
<comment type="caution">
    <text evidence="1">The sequence shown here is derived from an EMBL/GenBank/DDBJ whole genome shotgun (WGS) entry which is preliminary data.</text>
</comment>
<evidence type="ECO:0000313" key="1">
    <source>
        <dbReference type="EMBL" id="GBO34266.1"/>
    </source>
</evidence>
<dbReference type="AlphaFoldDB" id="A0A4Y2WCK3"/>
<evidence type="ECO:0000313" key="2">
    <source>
        <dbReference type="Proteomes" id="UP000499080"/>
    </source>
</evidence>
<reference evidence="1 2" key="1">
    <citation type="journal article" date="2019" name="Sci. Rep.">
        <title>Orb-weaving spider Araneus ventricosus genome elucidates the spidroin gene catalogue.</title>
        <authorList>
            <person name="Kono N."/>
            <person name="Nakamura H."/>
            <person name="Ohtoshi R."/>
            <person name="Moran D.A.P."/>
            <person name="Shinohara A."/>
            <person name="Yoshida Y."/>
            <person name="Fujiwara M."/>
            <person name="Mori M."/>
            <person name="Tomita M."/>
            <person name="Arakawa K."/>
        </authorList>
    </citation>
    <scope>NUCLEOTIDE SEQUENCE [LARGE SCALE GENOMIC DNA]</scope>
</reference>